<sequence>MERQGSALYTMIVLLGSLGCSGYTISATPLNENVLRNESDSLERVTPPVVKAVEQDAKKPVSEQKNLNQNIAKKHTKQLTQDNLDASVLSEYEEQKKITEPTRASTYLQQQIPELPPYEEKVRMDKLNFSGPQLGNAKGDVTITINK</sequence>
<dbReference type="Proteomes" id="UP000269001">
    <property type="component" value="Unassembled WGS sequence"/>
</dbReference>
<protein>
    <recommendedName>
        <fullName evidence="3">Lipoprotein</fullName>
    </recommendedName>
</protein>
<accession>A0A3A8F030</accession>
<reference evidence="1 2" key="1">
    <citation type="submission" date="2018-09" db="EMBL/GenBank/DDBJ databases">
        <title>The draft genome of Acinetobacter spp. strains.</title>
        <authorList>
            <person name="Qin J."/>
            <person name="Feng Y."/>
            <person name="Zong Z."/>
        </authorList>
    </citation>
    <scope>NUCLEOTIDE SEQUENCE [LARGE SCALE GENOMIC DNA]</scope>
    <source>
        <strain evidence="1 2">WCHAc060096</strain>
    </source>
</reference>
<dbReference type="RefSeq" id="WP_120368858.1">
    <property type="nucleotide sequence ID" value="NZ_BKYM01000003.1"/>
</dbReference>
<dbReference type="EMBL" id="RAXU01000002">
    <property type="protein sequence ID" value="RKG35664.1"/>
    <property type="molecule type" value="Genomic_DNA"/>
</dbReference>
<comment type="caution">
    <text evidence="1">The sequence shown here is derived from an EMBL/GenBank/DDBJ whole genome shotgun (WGS) entry which is preliminary data.</text>
</comment>
<evidence type="ECO:0000313" key="2">
    <source>
        <dbReference type="Proteomes" id="UP000269001"/>
    </source>
</evidence>
<evidence type="ECO:0008006" key="3">
    <source>
        <dbReference type="Google" id="ProtNLM"/>
    </source>
</evidence>
<name>A0A3A8F030_9GAMM</name>
<gene>
    <name evidence="1" type="ORF">D7V21_01980</name>
</gene>
<keyword evidence="2" id="KW-1185">Reference proteome</keyword>
<evidence type="ECO:0000313" key="1">
    <source>
        <dbReference type="EMBL" id="RKG35664.1"/>
    </source>
</evidence>
<dbReference type="AlphaFoldDB" id="A0A3A8F030"/>
<proteinExistence type="predicted"/>
<dbReference type="OrthoDB" id="6707450at2"/>
<dbReference type="PROSITE" id="PS51257">
    <property type="entry name" value="PROKAR_LIPOPROTEIN"/>
    <property type="match status" value="1"/>
</dbReference>
<organism evidence="1 2">
    <name type="scientific">Acinetobacter guerrae</name>
    <dbReference type="NCBI Taxonomy" id="1843371"/>
    <lineage>
        <taxon>Bacteria</taxon>
        <taxon>Pseudomonadati</taxon>
        <taxon>Pseudomonadota</taxon>
        <taxon>Gammaproteobacteria</taxon>
        <taxon>Moraxellales</taxon>
        <taxon>Moraxellaceae</taxon>
        <taxon>Acinetobacter</taxon>
    </lineage>
</organism>